<keyword evidence="3" id="KW-0238">DNA-binding</keyword>
<dbReference type="Pfam" id="PF00172">
    <property type="entry name" value="Zn_clus"/>
    <property type="match status" value="1"/>
</dbReference>
<evidence type="ECO:0000313" key="8">
    <source>
        <dbReference type="EMBL" id="KAL2044696.1"/>
    </source>
</evidence>
<keyword evidence="4" id="KW-0804">Transcription</keyword>
<dbReference type="InterPro" id="IPR001138">
    <property type="entry name" value="Zn2Cys6_DnaBD"/>
</dbReference>
<dbReference type="PANTHER" id="PTHR31668:SF26">
    <property type="entry name" value="GLUCOSE TRANSPORT TRANSCRIPTION REGULATOR RGT1-RELATED"/>
    <property type="match status" value="1"/>
</dbReference>
<accession>A0ABR4AGQ9</accession>
<dbReference type="PROSITE" id="PS00463">
    <property type="entry name" value="ZN2_CY6_FUNGAL_1"/>
    <property type="match status" value="1"/>
</dbReference>
<evidence type="ECO:0000259" key="7">
    <source>
        <dbReference type="PROSITE" id="PS50048"/>
    </source>
</evidence>
<evidence type="ECO:0000256" key="5">
    <source>
        <dbReference type="ARBA" id="ARBA00023242"/>
    </source>
</evidence>
<dbReference type="CDD" id="cd00067">
    <property type="entry name" value="GAL4"/>
    <property type="match status" value="1"/>
</dbReference>
<dbReference type="PANTHER" id="PTHR31668">
    <property type="entry name" value="GLUCOSE TRANSPORT TRANSCRIPTION REGULATOR RGT1-RELATED-RELATED"/>
    <property type="match status" value="1"/>
</dbReference>
<name>A0ABR4AGQ9_9LECA</name>
<evidence type="ECO:0000256" key="6">
    <source>
        <dbReference type="SAM" id="MobiDB-lite"/>
    </source>
</evidence>
<dbReference type="SUPFAM" id="SSF57701">
    <property type="entry name" value="Zn2/Cys6 DNA-binding domain"/>
    <property type="match status" value="1"/>
</dbReference>
<evidence type="ECO:0000256" key="2">
    <source>
        <dbReference type="ARBA" id="ARBA00023015"/>
    </source>
</evidence>
<dbReference type="EMBL" id="JBEFKJ010000008">
    <property type="protein sequence ID" value="KAL2044696.1"/>
    <property type="molecule type" value="Genomic_DNA"/>
</dbReference>
<evidence type="ECO:0000256" key="1">
    <source>
        <dbReference type="ARBA" id="ARBA00022723"/>
    </source>
</evidence>
<keyword evidence="1" id="KW-0479">Metal-binding</keyword>
<sequence>MTQPNSYPSPQAAHEDIHPFYNANQHHMPPAEHSHIPSAVAAPMQGGAGDTRDFAQSNDNGQNIRQPQPSTPQQLAQRGLEADRSQDPNNPESSSRKRSKVSRACDECRRKKIRCDAESETPGTQCSACRRSGQVCDFSRAPQKRGPSKGYIKELAERVNLLEYNRNWTGTTPPEINYAPIIQEQPGGYTQPPPNEYGSRKRTYDMVEGSPTYTNNAYQPQTYTSRQQSAFTDGVPRDESTHKGLEQPRHPIISQPHNNAQVGNNTQPRKTNIYLVENARIINLYYEVIHPYCPVLAHRRTRIQQELDQTSPKICEAFFAAVDAATVLCTSSKNDTLNNALRCLTSLHLDEEFKTRTPAANLICLQILILLIIADDNAGPSRSQPDITIARAVDFASSMRLHQSYKYPLSSDDDSYHSLGRRAWLVLTTLDRWHAASTSGPLMVDEDTVQLVESDENLLGTASFQLADLSLTLGHLIKGYLCYNSELDKVGPHSRSILNQVIKAEVRRKRRVMTDYPTFSQLHLAYLHVQLLADIQLEDSFANAQNIIEGARTIVALVGQSNTPNICPLTHHWAALAAITLVEHVAKSKDGESTTAALLELRDKLSSTQIRHQLTQNGDAPAWNRVISAFLTTKLAPENDNDRGGLEHLADAAVGKSKVNGNEPLQWTLRTSKGYLSIFD</sequence>
<dbReference type="InterPro" id="IPR050797">
    <property type="entry name" value="Carb_Metab_Trans_Reg"/>
</dbReference>
<comment type="caution">
    <text evidence="8">The sequence shown here is derived from an EMBL/GenBank/DDBJ whole genome shotgun (WGS) entry which is preliminary data.</text>
</comment>
<evidence type="ECO:0000256" key="4">
    <source>
        <dbReference type="ARBA" id="ARBA00023163"/>
    </source>
</evidence>
<evidence type="ECO:0000313" key="9">
    <source>
        <dbReference type="Proteomes" id="UP001590950"/>
    </source>
</evidence>
<dbReference type="PROSITE" id="PS50048">
    <property type="entry name" value="ZN2_CY6_FUNGAL_2"/>
    <property type="match status" value="1"/>
</dbReference>
<feature type="compositionally biased region" description="Polar residues" evidence="6">
    <location>
        <begin position="54"/>
        <end position="76"/>
    </location>
</feature>
<feature type="region of interest" description="Disordered" evidence="6">
    <location>
        <begin position="1"/>
        <end position="103"/>
    </location>
</feature>
<reference evidence="8 9" key="1">
    <citation type="submission" date="2024-09" db="EMBL/GenBank/DDBJ databases">
        <title>Rethinking Asexuality: The Enigmatic Case of Functional Sexual Genes in Lepraria (Stereocaulaceae).</title>
        <authorList>
            <person name="Doellman M."/>
            <person name="Sun Y."/>
            <person name="Barcenas-Pena A."/>
            <person name="Lumbsch H.T."/>
            <person name="Grewe F."/>
        </authorList>
    </citation>
    <scope>NUCLEOTIDE SEQUENCE [LARGE SCALE GENOMIC DNA]</scope>
    <source>
        <strain evidence="8 9">Mercado 3170</strain>
    </source>
</reference>
<keyword evidence="2" id="KW-0805">Transcription regulation</keyword>
<keyword evidence="5" id="KW-0539">Nucleus</keyword>
<organism evidence="8 9">
    <name type="scientific">Stereocaulon virgatum</name>
    <dbReference type="NCBI Taxonomy" id="373712"/>
    <lineage>
        <taxon>Eukaryota</taxon>
        <taxon>Fungi</taxon>
        <taxon>Dikarya</taxon>
        <taxon>Ascomycota</taxon>
        <taxon>Pezizomycotina</taxon>
        <taxon>Lecanoromycetes</taxon>
        <taxon>OSLEUM clade</taxon>
        <taxon>Lecanoromycetidae</taxon>
        <taxon>Lecanorales</taxon>
        <taxon>Lecanorineae</taxon>
        <taxon>Stereocaulaceae</taxon>
        <taxon>Stereocaulon</taxon>
    </lineage>
</organism>
<dbReference type="Proteomes" id="UP001590950">
    <property type="component" value="Unassembled WGS sequence"/>
</dbReference>
<dbReference type="InterPro" id="IPR036864">
    <property type="entry name" value="Zn2-C6_fun-type_DNA-bd_sf"/>
</dbReference>
<proteinExistence type="predicted"/>
<keyword evidence="9" id="KW-1185">Reference proteome</keyword>
<dbReference type="CDD" id="cd12148">
    <property type="entry name" value="fungal_TF_MHR"/>
    <property type="match status" value="1"/>
</dbReference>
<feature type="domain" description="Zn(2)-C6 fungal-type" evidence="7">
    <location>
        <begin position="104"/>
        <end position="138"/>
    </location>
</feature>
<dbReference type="Gene3D" id="4.10.240.10">
    <property type="entry name" value="Zn(2)-C6 fungal-type DNA-binding domain"/>
    <property type="match status" value="1"/>
</dbReference>
<evidence type="ECO:0000256" key="3">
    <source>
        <dbReference type="ARBA" id="ARBA00023125"/>
    </source>
</evidence>
<dbReference type="SMART" id="SM00066">
    <property type="entry name" value="GAL4"/>
    <property type="match status" value="1"/>
</dbReference>
<feature type="compositionally biased region" description="Polar residues" evidence="6">
    <location>
        <begin position="255"/>
        <end position="266"/>
    </location>
</feature>
<feature type="compositionally biased region" description="Basic and acidic residues" evidence="6">
    <location>
        <begin position="235"/>
        <end position="249"/>
    </location>
</feature>
<gene>
    <name evidence="8" type="ORF">N7G274_002470</name>
</gene>
<feature type="region of interest" description="Disordered" evidence="6">
    <location>
        <begin position="232"/>
        <end position="266"/>
    </location>
</feature>
<protein>
    <recommendedName>
        <fullName evidence="7">Zn(2)-C6 fungal-type domain-containing protein</fullName>
    </recommendedName>
</protein>